<dbReference type="Proteomes" id="UP001408594">
    <property type="component" value="Unassembled WGS sequence"/>
</dbReference>
<proteinExistence type="predicted"/>
<feature type="coiled-coil region" evidence="1">
    <location>
        <begin position="86"/>
        <end position="134"/>
    </location>
</feature>
<protein>
    <submittedName>
        <fullName evidence="3">Uncharacterized protein</fullName>
    </submittedName>
</protein>
<keyword evidence="1" id="KW-0175">Coiled coil</keyword>
<keyword evidence="4" id="KW-1185">Reference proteome</keyword>
<keyword evidence="2" id="KW-0812">Transmembrane</keyword>
<evidence type="ECO:0000256" key="1">
    <source>
        <dbReference type="SAM" id="Coils"/>
    </source>
</evidence>
<name>A0ABP9WMH1_9GAMM</name>
<accession>A0ABP9WMH1</accession>
<feature type="transmembrane region" description="Helical" evidence="2">
    <location>
        <begin position="48"/>
        <end position="72"/>
    </location>
</feature>
<sequence length="334" mass="37608">MVTRMNKRRNSVVTDSIVRSSFAIPVFLSLISPSAALSQEFPVVASGMVPLLWLAAVSLALLATLTTSLLLWRRLRREARISVSRLTKLQSERDSLNRQLRHYEHKVKERNKKLSEAQRSISELRQSKSDLQVMIGHQLCRPLENLRETLQRVAAIAHGESAALAGHAHAQLQPIIFSLNQIQHLGHVEALAVNASLRASNMAMDETDAQPLKILNVCTLEEKRGTLDHQTFADQINQRAANLPKQITKLTSALTDRQWSQAQQCAAVVAANAEEIGLDAIAGLLRNLSVQLTIDSERDYCRQQRIELLNLMRRSIQQLQEWKAHNLHTEWALQ</sequence>
<comment type="caution">
    <text evidence="3">The sequence shown here is derived from an EMBL/GenBank/DDBJ whole genome shotgun (WGS) entry which is preliminary data.</text>
</comment>
<keyword evidence="2" id="KW-0472">Membrane</keyword>
<evidence type="ECO:0000313" key="3">
    <source>
        <dbReference type="EMBL" id="GAA5524387.1"/>
    </source>
</evidence>
<gene>
    <name evidence="3" type="ORF">Maes01_00944</name>
</gene>
<reference evidence="3 4" key="1">
    <citation type="submission" date="2024-02" db="EMBL/GenBank/DDBJ databases">
        <title>Microbulbifer aestuariivivens NBRC 112533.</title>
        <authorList>
            <person name="Ichikawa N."/>
            <person name="Katano-Makiyama Y."/>
            <person name="Hidaka K."/>
        </authorList>
    </citation>
    <scope>NUCLEOTIDE SEQUENCE [LARGE SCALE GENOMIC DNA]</scope>
    <source>
        <strain evidence="3 4">NBRC 112533</strain>
    </source>
</reference>
<organism evidence="3 4">
    <name type="scientific">Microbulbifer aestuariivivens</name>
    <dbReference type="NCBI Taxonomy" id="1908308"/>
    <lineage>
        <taxon>Bacteria</taxon>
        <taxon>Pseudomonadati</taxon>
        <taxon>Pseudomonadota</taxon>
        <taxon>Gammaproteobacteria</taxon>
        <taxon>Cellvibrionales</taxon>
        <taxon>Microbulbiferaceae</taxon>
        <taxon>Microbulbifer</taxon>
    </lineage>
</organism>
<evidence type="ECO:0000313" key="4">
    <source>
        <dbReference type="Proteomes" id="UP001408594"/>
    </source>
</evidence>
<dbReference type="EMBL" id="BAABRT010000005">
    <property type="protein sequence ID" value="GAA5524387.1"/>
    <property type="molecule type" value="Genomic_DNA"/>
</dbReference>
<keyword evidence="2" id="KW-1133">Transmembrane helix</keyword>
<evidence type="ECO:0000256" key="2">
    <source>
        <dbReference type="SAM" id="Phobius"/>
    </source>
</evidence>